<dbReference type="PANTHER" id="PTHR30501:SF2">
    <property type="entry name" value="UPF0597 PROTEIN YHAM"/>
    <property type="match status" value="1"/>
</dbReference>
<dbReference type="RefSeq" id="WP_066236747.1">
    <property type="nucleotide sequence ID" value="NZ_LSGP01000001.1"/>
</dbReference>
<feature type="domain" description="Serine dehydratase-like alpha subunit" evidence="2">
    <location>
        <begin position="86"/>
        <end position="420"/>
    </location>
</feature>
<dbReference type="GO" id="GO:0019450">
    <property type="term" value="P:L-cysteine catabolic process to pyruvate"/>
    <property type="evidence" value="ECO:0007669"/>
    <property type="project" value="TreeGrafter"/>
</dbReference>
<gene>
    <name evidence="3" type="ORF">AXX12_00660</name>
</gene>
<organism evidence="3 4">
    <name type="scientific">Anaerosporomusa subterranea</name>
    <dbReference type="NCBI Taxonomy" id="1794912"/>
    <lineage>
        <taxon>Bacteria</taxon>
        <taxon>Bacillati</taxon>
        <taxon>Bacillota</taxon>
        <taxon>Negativicutes</taxon>
        <taxon>Acetonemataceae</taxon>
        <taxon>Anaerosporomusa</taxon>
    </lineage>
</organism>
<dbReference type="HAMAP" id="MF_01845">
    <property type="entry name" value="UPF0597"/>
    <property type="match status" value="1"/>
</dbReference>
<accession>A0A154BWC5</accession>
<dbReference type="InterPro" id="IPR021144">
    <property type="entry name" value="UPF0597"/>
</dbReference>
<dbReference type="PIRSF" id="PIRSF006054">
    <property type="entry name" value="UCP006054"/>
    <property type="match status" value="1"/>
</dbReference>
<name>A0A154BWC5_ANASB</name>
<dbReference type="EMBL" id="LSGP01000001">
    <property type="protein sequence ID" value="KYZ78090.1"/>
    <property type="molecule type" value="Genomic_DNA"/>
</dbReference>
<dbReference type="PANTHER" id="PTHR30501">
    <property type="entry name" value="UPF0597 PROTEIN YHAM"/>
    <property type="match status" value="1"/>
</dbReference>
<reference evidence="3 4" key="1">
    <citation type="submission" date="2016-02" db="EMBL/GenBank/DDBJ databases">
        <title>Anaerosporomusa subterraneum gen. nov., sp. nov., a spore-forming obligate anaerobe isolated from saprolite.</title>
        <authorList>
            <person name="Choi J.K."/>
            <person name="Shah M."/>
            <person name="Yee N."/>
        </authorList>
    </citation>
    <scope>NUCLEOTIDE SEQUENCE [LARGE SCALE GENOMIC DNA]</scope>
    <source>
        <strain evidence="3 4">RU4</strain>
    </source>
</reference>
<dbReference type="Proteomes" id="UP000076268">
    <property type="component" value="Unassembled WGS sequence"/>
</dbReference>
<dbReference type="AlphaFoldDB" id="A0A154BWC5"/>
<comment type="similarity">
    <text evidence="1">Belongs to the UPF0597 family.</text>
</comment>
<evidence type="ECO:0000259" key="2">
    <source>
        <dbReference type="Pfam" id="PF03313"/>
    </source>
</evidence>
<evidence type="ECO:0000313" key="3">
    <source>
        <dbReference type="EMBL" id="KYZ78090.1"/>
    </source>
</evidence>
<dbReference type="OrthoDB" id="41906at2"/>
<protein>
    <recommendedName>
        <fullName evidence="1">UPF0597 protein AXX12_00660</fullName>
    </recommendedName>
</protein>
<comment type="caution">
    <text evidence="3">The sequence shown here is derived from an EMBL/GenBank/DDBJ whole genome shotgun (WGS) entry which is preliminary data.</text>
</comment>
<evidence type="ECO:0000256" key="1">
    <source>
        <dbReference type="HAMAP-Rule" id="MF_01845"/>
    </source>
</evidence>
<sequence length="444" mass="45749">MKSQEQVLAFIRAGVMPALGCTEPGAVALAVAYAQQALGAELANKITVSVDPNVYKNGLAVGIPGTGKVGLPIAASLGALIANPEQQLSLLSNHTPEMVEQAERMIEAGRISIVLNESQGLYIEAAASSDINESRAVIAGGHTNLVSLQRNGTDLVRRIINGSGISSMAFNTDDVSIAELIQMVETIPYSKLVFLEECINMNKNAAAAGIEGRLGMAVGAHLQDLVNEGILSDDLIVYAKILTAAGADARMSGENIPVMSVAGSGNHGLTAVLPVVAVAERMDAPRETLVRALAISAITTLYIKSFTGSLSALCGCAVAAATGASAAIVWMLGGDMGQIHGTIKNMVANLTGMICDGGKVGCALKLATAAGVCVETAMLTLKNVIVPNSNGIIFPSADATIRNLGMISNPGMLFTDKIILDIMLRKGKLDSENAAIKTAVEAAV</sequence>
<dbReference type="Pfam" id="PF03313">
    <property type="entry name" value="SDH_alpha"/>
    <property type="match status" value="1"/>
</dbReference>
<evidence type="ECO:0000313" key="4">
    <source>
        <dbReference type="Proteomes" id="UP000076268"/>
    </source>
</evidence>
<proteinExistence type="inferred from homology"/>
<dbReference type="InterPro" id="IPR005130">
    <property type="entry name" value="Ser_deHydtase-like_asu"/>
</dbReference>
<keyword evidence="4" id="KW-1185">Reference proteome</keyword>
<dbReference type="GO" id="GO:0080146">
    <property type="term" value="F:L-cysteine desulfhydrase activity"/>
    <property type="evidence" value="ECO:0007669"/>
    <property type="project" value="TreeGrafter"/>
</dbReference>
<dbReference type="STRING" id="1794912.AXX12_00660"/>